<evidence type="ECO:0000256" key="1">
    <source>
        <dbReference type="SAM" id="MobiDB-lite"/>
    </source>
</evidence>
<feature type="compositionally biased region" description="Polar residues" evidence="1">
    <location>
        <begin position="1"/>
        <end position="14"/>
    </location>
</feature>
<feature type="region of interest" description="Disordered" evidence="1">
    <location>
        <begin position="1"/>
        <end position="22"/>
    </location>
</feature>
<evidence type="ECO:0000313" key="2">
    <source>
        <dbReference type="EMBL" id="GBM36710.1"/>
    </source>
</evidence>
<dbReference type="AlphaFoldDB" id="A0A4Y2F590"/>
<dbReference type="Proteomes" id="UP000499080">
    <property type="component" value="Unassembled WGS sequence"/>
</dbReference>
<dbReference type="EMBL" id="BGPR01000817">
    <property type="protein sequence ID" value="GBM36710.1"/>
    <property type="molecule type" value="Genomic_DNA"/>
</dbReference>
<sequence>MGNSNGNRSGTVGSFGNLKPDPDRTVLHHLERVSPGHSIFQTILSGPMKTCNRSIPSPKATVLNPPSSLKTGPPPRFSRELYSPSTFWVFRFCQRGSILLPDDRISVLWPNATIGKRY</sequence>
<organism evidence="2 3">
    <name type="scientific">Araneus ventricosus</name>
    <name type="common">Orbweaver spider</name>
    <name type="synonym">Epeira ventricosa</name>
    <dbReference type="NCBI Taxonomy" id="182803"/>
    <lineage>
        <taxon>Eukaryota</taxon>
        <taxon>Metazoa</taxon>
        <taxon>Ecdysozoa</taxon>
        <taxon>Arthropoda</taxon>
        <taxon>Chelicerata</taxon>
        <taxon>Arachnida</taxon>
        <taxon>Araneae</taxon>
        <taxon>Araneomorphae</taxon>
        <taxon>Entelegynae</taxon>
        <taxon>Araneoidea</taxon>
        <taxon>Araneidae</taxon>
        <taxon>Araneus</taxon>
    </lineage>
</organism>
<keyword evidence="3" id="KW-1185">Reference proteome</keyword>
<accession>A0A4Y2F590</accession>
<name>A0A4Y2F590_ARAVE</name>
<gene>
    <name evidence="2" type="ORF">AVEN_221972_1</name>
</gene>
<feature type="region of interest" description="Disordered" evidence="1">
    <location>
        <begin position="56"/>
        <end position="76"/>
    </location>
</feature>
<reference evidence="2 3" key="1">
    <citation type="journal article" date="2019" name="Sci. Rep.">
        <title>Orb-weaving spider Araneus ventricosus genome elucidates the spidroin gene catalogue.</title>
        <authorList>
            <person name="Kono N."/>
            <person name="Nakamura H."/>
            <person name="Ohtoshi R."/>
            <person name="Moran D.A.P."/>
            <person name="Shinohara A."/>
            <person name="Yoshida Y."/>
            <person name="Fujiwara M."/>
            <person name="Mori M."/>
            <person name="Tomita M."/>
            <person name="Arakawa K."/>
        </authorList>
    </citation>
    <scope>NUCLEOTIDE SEQUENCE [LARGE SCALE GENOMIC DNA]</scope>
</reference>
<protein>
    <submittedName>
        <fullName evidence="2">Uncharacterized protein</fullName>
    </submittedName>
</protein>
<comment type="caution">
    <text evidence="2">The sequence shown here is derived from an EMBL/GenBank/DDBJ whole genome shotgun (WGS) entry which is preliminary data.</text>
</comment>
<evidence type="ECO:0000313" key="3">
    <source>
        <dbReference type="Proteomes" id="UP000499080"/>
    </source>
</evidence>
<proteinExistence type="predicted"/>